<comment type="caution">
    <text evidence="1">The sequence shown here is derived from an EMBL/GenBank/DDBJ whole genome shotgun (WGS) entry which is preliminary data.</text>
</comment>
<proteinExistence type="predicted"/>
<sequence>MTSDSAAPKFQLKVVQQPQRARVFSAGERDRRPIDPCPIVKVQEIQTGGTVVDIEDLDCKYIVNVQLFSENGATAIDQVPISMVLPIPMVVDSSQNGAGSQAAIDDGTVHAIFGEREASVRSAKDLDDEQKAFYCFPNMRVRIVGRFRLNFSMFYLPSEGLPSGCSIVLATAMSEVFTVYSVRDFPGIGKTTALSKKLSSQGIPIPNRNKDRLKPNEEESADE</sequence>
<organism evidence="1 2">
    <name type="scientific">Coemansia aciculifera</name>
    <dbReference type="NCBI Taxonomy" id="417176"/>
    <lineage>
        <taxon>Eukaryota</taxon>
        <taxon>Fungi</taxon>
        <taxon>Fungi incertae sedis</taxon>
        <taxon>Zoopagomycota</taxon>
        <taxon>Kickxellomycotina</taxon>
        <taxon>Kickxellomycetes</taxon>
        <taxon>Kickxellales</taxon>
        <taxon>Kickxellaceae</taxon>
        <taxon>Coemansia</taxon>
    </lineage>
</organism>
<accession>A0ACC1M1I6</accession>
<evidence type="ECO:0000313" key="2">
    <source>
        <dbReference type="Proteomes" id="UP001139981"/>
    </source>
</evidence>
<dbReference type="Proteomes" id="UP001139981">
    <property type="component" value="Unassembled WGS sequence"/>
</dbReference>
<evidence type="ECO:0000313" key="1">
    <source>
        <dbReference type="EMBL" id="KAJ2891678.1"/>
    </source>
</evidence>
<gene>
    <name evidence="1" type="ORF">IWW38_003518</name>
</gene>
<reference evidence="1" key="1">
    <citation type="submission" date="2022-07" db="EMBL/GenBank/DDBJ databases">
        <title>Phylogenomic reconstructions and comparative analyses of Kickxellomycotina fungi.</title>
        <authorList>
            <person name="Reynolds N.K."/>
            <person name="Stajich J.E."/>
            <person name="Barry K."/>
            <person name="Grigoriev I.V."/>
            <person name="Crous P."/>
            <person name="Smith M.E."/>
        </authorList>
    </citation>
    <scope>NUCLEOTIDE SEQUENCE</scope>
    <source>
        <strain evidence="1">CBS 190363</strain>
    </source>
</reference>
<keyword evidence="2" id="KW-1185">Reference proteome</keyword>
<protein>
    <submittedName>
        <fullName evidence="1">Uncharacterized protein</fullName>
    </submittedName>
</protein>
<dbReference type="EMBL" id="JANBVB010000922">
    <property type="protein sequence ID" value="KAJ2891678.1"/>
    <property type="molecule type" value="Genomic_DNA"/>
</dbReference>
<name>A0ACC1M1I6_9FUNG</name>